<accession>G4HNV1</accession>
<protein>
    <submittedName>
        <fullName evidence="1">Uncharacterized protein</fullName>
    </submittedName>
</protein>
<reference evidence="1 2" key="1">
    <citation type="submission" date="2011-09" db="EMBL/GenBank/DDBJ databases">
        <title>The draft genome of Paenibacillus lactis 154.</title>
        <authorList>
            <consortium name="US DOE Joint Genome Institute (JGI-PGF)"/>
            <person name="Lucas S."/>
            <person name="Han J."/>
            <person name="Lapidus A."/>
            <person name="Cheng J.-F."/>
            <person name="Goodwin L."/>
            <person name="Pitluck S."/>
            <person name="Peters L."/>
            <person name="Land M.L."/>
            <person name="Hauser L."/>
            <person name="Siebers A."/>
            <person name="Thelen M."/>
            <person name="Hugenholtz P."/>
            <person name="Allgaier M."/>
            <person name="Woyke T.J."/>
        </authorList>
    </citation>
    <scope>NUCLEOTIDE SEQUENCE [LARGE SCALE GENOMIC DNA]</scope>
    <source>
        <strain evidence="1 2">154</strain>
    </source>
</reference>
<sequence>MKITGVAKYKGDWKKPGDELRKVEDEIGKSLVSAEVAVEIEPLDKDGDGDQELQELRERAKTLGVQNAGRLGEAKLKEGIAEKEAEFKLKELQEKAFELGIADAYEKNAATLAKKIEAAEQK</sequence>
<dbReference type="PATRIC" id="fig|743719.3.peg.5762"/>
<dbReference type="EMBL" id="AGIP01000022">
    <property type="protein sequence ID" value="EHB50115.1"/>
    <property type="molecule type" value="Genomic_DNA"/>
</dbReference>
<dbReference type="AlphaFoldDB" id="G4HNV1"/>
<gene>
    <name evidence="1" type="ORF">PaelaDRAFT_5662</name>
</gene>
<evidence type="ECO:0000313" key="1">
    <source>
        <dbReference type="EMBL" id="EHB50115.1"/>
    </source>
</evidence>
<dbReference type="eggNOG" id="ENOG5030PRH">
    <property type="taxonomic scope" value="Bacteria"/>
</dbReference>
<dbReference type="Proteomes" id="UP000003891">
    <property type="component" value="Unassembled WGS sequence"/>
</dbReference>
<name>G4HNV1_9BACL</name>
<dbReference type="STRING" id="743719.PaelaDRAFT_5662"/>
<proteinExistence type="predicted"/>
<organism evidence="1 2">
    <name type="scientific">Paenibacillus lactis 154</name>
    <dbReference type="NCBI Taxonomy" id="743719"/>
    <lineage>
        <taxon>Bacteria</taxon>
        <taxon>Bacillati</taxon>
        <taxon>Bacillota</taxon>
        <taxon>Bacilli</taxon>
        <taxon>Bacillales</taxon>
        <taxon>Paenibacillaceae</taxon>
        <taxon>Paenibacillus</taxon>
    </lineage>
</organism>
<evidence type="ECO:0000313" key="2">
    <source>
        <dbReference type="Proteomes" id="UP000003891"/>
    </source>
</evidence>